<dbReference type="InterPro" id="IPR035919">
    <property type="entry name" value="EAL_sf"/>
</dbReference>
<evidence type="ECO:0000259" key="2">
    <source>
        <dbReference type="PROSITE" id="PS50883"/>
    </source>
</evidence>
<dbReference type="InterPro" id="IPR029787">
    <property type="entry name" value="Nucleotide_cyclase"/>
</dbReference>
<keyword evidence="1" id="KW-0472">Membrane</keyword>
<organism evidence="4 5">
    <name type="scientific">Budvicia aquatica</name>
    <dbReference type="NCBI Taxonomy" id="82979"/>
    <lineage>
        <taxon>Bacteria</taxon>
        <taxon>Pseudomonadati</taxon>
        <taxon>Pseudomonadota</taxon>
        <taxon>Gammaproteobacteria</taxon>
        <taxon>Enterobacterales</taxon>
        <taxon>Budviciaceae</taxon>
        <taxon>Budvicia</taxon>
    </lineage>
</organism>
<dbReference type="Gene3D" id="6.10.340.10">
    <property type="match status" value="1"/>
</dbReference>
<comment type="caution">
    <text evidence="4">The sequence shown here is derived from an EMBL/GenBank/DDBJ whole genome shotgun (WGS) entry which is preliminary data.</text>
</comment>
<keyword evidence="1" id="KW-0812">Transmembrane</keyword>
<keyword evidence="5" id="KW-1185">Reference proteome</keyword>
<dbReference type="PANTHER" id="PTHR33121">
    <property type="entry name" value="CYCLIC DI-GMP PHOSPHODIESTERASE PDEF"/>
    <property type="match status" value="1"/>
</dbReference>
<dbReference type="Pfam" id="PF00563">
    <property type="entry name" value="EAL"/>
    <property type="match status" value="1"/>
</dbReference>
<dbReference type="SMART" id="SM00052">
    <property type="entry name" value="EAL"/>
    <property type="match status" value="1"/>
</dbReference>
<name>A0A2C6DM59_9GAMM</name>
<dbReference type="AlphaFoldDB" id="A0A2C6DM59"/>
<dbReference type="CDD" id="cd01948">
    <property type="entry name" value="EAL"/>
    <property type="match status" value="1"/>
</dbReference>
<protein>
    <submittedName>
        <fullName evidence="4">Sensor domain-containing phosphodiesterase</fullName>
    </submittedName>
</protein>
<dbReference type="Pfam" id="PF00990">
    <property type="entry name" value="GGDEF"/>
    <property type="match status" value="1"/>
</dbReference>
<evidence type="ECO:0000313" key="4">
    <source>
        <dbReference type="EMBL" id="PHI31418.1"/>
    </source>
</evidence>
<dbReference type="RefSeq" id="WP_029094091.1">
    <property type="nucleotide sequence ID" value="NZ_PDDX01000001.1"/>
</dbReference>
<evidence type="ECO:0000313" key="5">
    <source>
        <dbReference type="Proteomes" id="UP000224974"/>
    </source>
</evidence>
<dbReference type="PROSITE" id="PS50883">
    <property type="entry name" value="EAL"/>
    <property type="match status" value="1"/>
</dbReference>
<dbReference type="STRING" id="1111728.GCA_000427805_00963"/>
<dbReference type="PANTHER" id="PTHR33121:SF70">
    <property type="entry name" value="SIGNALING PROTEIN YKOW"/>
    <property type="match status" value="1"/>
</dbReference>
<dbReference type="CDD" id="cd01949">
    <property type="entry name" value="GGDEF"/>
    <property type="match status" value="1"/>
</dbReference>
<gene>
    <name evidence="4" type="ORF">CRN84_19780</name>
</gene>
<dbReference type="PROSITE" id="PS50887">
    <property type="entry name" value="GGDEF"/>
    <property type="match status" value="1"/>
</dbReference>
<dbReference type="InterPro" id="IPR050706">
    <property type="entry name" value="Cyclic-di-GMP_PDE-like"/>
</dbReference>
<dbReference type="EMBL" id="PDDX01000001">
    <property type="protein sequence ID" value="PHI31418.1"/>
    <property type="molecule type" value="Genomic_DNA"/>
</dbReference>
<reference evidence="5" key="1">
    <citation type="submission" date="2017-09" db="EMBL/GenBank/DDBJ databases">
        <title>FDA dAtabase for Regulatory Grade micrObial Sequences (FDA-ARGOS): Supporting development and validation of Infectious Disease Dx tests.</title>
        <authorList>
            <person name="Minogue T."/>
            <person name="Wolcott M."/>
            <person name="Wasieloski L."/>
            <person name="Aguilar W."/>
            <person name="Moore D."/>
            <person name="Tallon L."/>
            <person name="Sadzewicz L."/>
            <person name="Ott S."/>
            <person name="Zhao X."/>
            <person name="Nagaraj S."/>
            <person name="Vavikolanu K."/>
            <person name="Aluvathingal J."/>
            <person name="Nadendla S."/>
            <person name="Sichtig H."/>
        </authorList>
    </citation>
    <scope>NUCLEOTIDE SEQUENCE [LARGE SCALE GENOMIC DNA]</scope>
    <source>
        <strain evidence="5">FDAARGOS_387</strain>
    </source>
</reference>
<dbReference type="InterPro" id="IPR000160">
    <property type="entry name" value="GGDEF_dom"/>
</dbReference>
<dbReference type="SUPFAM" id="SSF55073">
    <property type="entry name" value="Nucleotide cyclase"/>
    <property type="match status" value="1"/>
</dbReference>
<proteinExistence type="predicted"/>
<dbReference type="Gene3D" id="3.30.450.20">
    <property type="entry name" value="PAS domain"/>
    <property type="match status" value="2"/>
</dbReference>
<dbReference type="SMART" id="SM00267">
    <property type="entry name" value="GGDEF"/>
    <property type="match status" value="1"/>
</dbReference>
<feature type="transmembrane region" description="Helical" evidence="1">
    <location>
        <begin position="12"/>
        <end position="31"/>
    </location>
</feature>
<dbReference type="InterPro" id="IPR001633">
    <property type="entry name" value="EAL_dom"/>
</dbReference>
<dbReference type="OrthoDB" id="6635966at2"/>
<evidence type="ECO:0000259" key="3">
    <source>
        <dbReference type="PROSITE" id="PS50887"/>
    </source>
</evidence>
<feature type="domain" description="GGDEF" evidence="3">
    <location>
        <begin position="455"/>
        <end position="588"/>
    </location>
</feature>
<dbReference type="NCBIfam" id="TIGR00254">
    <property type="entry name" value="GGDEF"/>
    <property type="match status" value="1"/>
</dbReference>
<dbReference type="Proteomes" id="UP000224974">
    <property type="component" value="Unassembled WGS sequence"/>
</dbReference>
<keyword evidence="1" id="KW-1133">Transmembrane helix</keyword>
<accession>A0A2C6DM59</accession>
<evidence type="ECO:0000256" key="1">
    <source>
        <dbReference type="SAM" id="Phobius"/>
    </source>
</evidence>
<sequence length="849" mass="95815">MRVLNTVSLKLVVTSLFVFILTIMFGSAIFLQLRNENLIFNGLGEKITSAQIETVQNNLFNFLKVPVQSNAAVEMAMREILTDDLEDLQEFESPLRRTLRRIFPYSPQLSLVAFGSTNGDYIGVSRGAQADSFMLILKDSRTDGVLNFYSGISMESPVRNAIHHYDPRMRSWYRDADKNKLSSWSVAYQDIDDLKGISISYNSPIYDVNKRYVGVVSSDIKLEKFNHYLREIPNLGHGVIFIVNGDNKIISHSTVEKEVLATSQGLASLENARLMSPADSDSKIIRSIAPYLADRNITKITFDVDDEIFYVRVVPVGEELGLQNWRMAVIVPQNDLVGIFNKDRIITIFSVVLIFIIGVTLAWITLAKITAPILEVAKQARLIAKLKWVPAKETRFELKEIKLLNDAFNDMSLTLSKAFSSLKRQVYYDSITGLLSKEGLMERMRELATQEEQNLWKGLILISLDNVNEINNTLGYKQGESLLREFVKRLLETVPVNALLARINDSEFAICYPYSFEHKICSLEIKKYIDIFSSLSSDEGEHLLFVGNIGFVNGEFDDKALNDNLRNASVALAAARKKGSGAYEVYHPDMMTIAVNNTRMLTNLNQAMTNNEFLVYFQPIVKLEDSSVIGAEALIRWNSKVYGMVAPYIFIPLAEESGLILSIGRWVLHESCRQLSEKIKAGWPADFELHINVSVRQLMQPDFYGYITTVLDEFNLSPKNLTLEITESLIMESNPVIKDQLTRIRAFGISIAIDDFGSGFSSLSYLHNLNFDCLKIDRDFVSSVLNSAKSEAIISAVIRLADGLSVPLIAEGIETQEMAQKLFKLGCLRAQGYYFGRPIPLEEWDMPIY</sequence>
<dbReference type="InterPro" id="IPR043128">
    <property type="entry name" value="Rev_trsase/Diguanyl_cyclase"/>
</dbReference>
<feature type="domain" description="EAL" evidence="2">
    <location>
        <begin position="597"/>
        <end position="849"/>
    </location>
</feature>
<feature type="transmembrane region" description="Helical" evidence="1">
    <location>
        <begin position="345"/>
        <end position="366"/>
    </location>
</feature>
<dbReference type="Gene3D" id="3.30.70.270">
    <property type="match status" value="1"/>
</dbReference>
<dbReference type="Gene3D" id="3.20.20.450">
    <property type="entry name" value="EAL domain"/>
    <property type="match status" value="1"/>
</dbReference>
<dbReference type="Pfam" id="PF22673">
    <property type="entry name" value="MCP-like_PDC_1"/>
    <property type="match status" value="1"/>
</dbReference>
<dbReference type="GO" id="GO:0071111">
    <property type="term" value="F:cyclic-guanylate-specific phosphodiesterase activity"/>
    <property type="evidence" value="ECO:0007669"/>
    <property type="project" value="InterPro"/>
</dbReference>
<dbReference type="SUPFAM" id="SSF141868">
    <property type="entry name" value="EAL domain-like"/>
    <property type="match status" value="1"/>
</dbReference>